<reference evidence="7 8" key="1">
    <citation type="journal article" date="2014" name="Int. J. Syst. Evol. Microbiol.">
        <title>Streptomyces hoynatensis sp. nov., isolated from deep marine sediment.</title>
        <authorList>
            <person name="Veyisoglu A."/>
            <person name="Sahin N."/>
        </authorList>
    </citation>
    <scope>NUCLEOTIDE SEQUENCE [LARGE SCALE GENOMIC DNA]</scope>
    <source>
        <strain evidence="7 8">KCTC 29097</strain>
    </source>
</reference>
<dbReference type="CDD" id="cd12167">
    <property type="entry name" value="2-Hacid_dh_8"/>
    <property type="match status" value="1"/>
</dbReference>
<dbReference type="InterPro" id="IPR029753">
    <property type="entry name" value="D-isomer_DH_CS"/>
</dbReference>
<dbReference type="Pfam" id="PF00389">
    <property type="entry name" value="2-Hacid_dh"/>
    <property type="match status" value="1"/>
</dbReference>
<proteinExistence type="inferred from homology"/>
<comment type="caution">
    <text evidence="7">The sequence shown here is derived from an EMBL/GenBank/DDBJ whole genome shotgun (WGS) entry which is preliminary data.</text>
</comment>
<dbReference type="InterPro" id="IPR006139">
    <property type="entry name" value="D-isomer_2_OHA_DH_cat_dom"/>
</dbReference>
<keyword evidence="8" id="KW-1185">Reference proteome</keyword>
<accession>A0A3A9YKU5</accession>
<keyword evidence="3" id="KW-0520">NAD</keyword>
<dbReference type="InterPro" id="IPR006140">
    <property type="entry name" value="D-isomer_DH_NAD-bd"/>
</dbReference>
<dbReference type="InterPro" id="IPR036291">
    <property type="entry name" value="NAD(P)-bd_dom_sf"/>
</dbReference>
<organism evidence="7 8">
    <name type="scientific">Streptomyces hoynatensis</name>
    <dbReference type="NCBI Taxonomy" id="1141874"/>
    <lineage>
        <taxon>Bacteria</taxon>
        <taxon>Bacillati</taxon>
        <taxon>Actinomycetota</taxon>
        <taxon>Actinomycetes</taxon>
        <taxon>Kitasatosporales</taxon>
        <taxon>Streptomycetaceae</taxon>
        <taxon>Streptomyces</taxon>
    </lineage>
</organism>
<evidence type="ECO:0000256" key="1">
    <source>
        <dbReference type="ARBA" id="ARBA00005854"/>
    </source>
</evidence>
<dbReference type="GO" id="GO:0005829">
    <property type="term" value="C:cytosol"/>
    <property type="evidence" value="ECO:0007669"/>
    <property type="project" value="TreeGrafter"/>
</dbReference>
<dbReference type="PANTHER" id="PTHR10996:SF178">
    <property type="entry name" value="2-HYDROXYACID DEHYDROGENASE YGL185C-RELATED"/>
    <property type="match status" value="1"/>
</dbReference>
<dbReference type="EMBL" id="RBAL01000028">
    <property type="protein sequence ID" value="RKN37071.1"/>
    <property type="molecule type" value="Genomic_DNA"/>
</dbReference>
<evidence type="ECO:0000259" key="6">
    <source>
        <dbReference type="Pfam" id="PF02826"/>
    </source>
</evidence>
<dbReference type="SUPFAM" id="SSF51735">
    <property type="entry name" value="NAD(P)-binding Rossmann-fold domains"/>
    <property type="match status" value="1"/>
</dbReference>
<dbReference type="Proteomes" id="UP000272474">
    <property type="component" value="Unassembled WGS sequence"/>
</dbReference>
<dbReference type="PROSITE" id="PS00670">
    <property type="entry name" value="D_2_HYDROXYACID_DH_2"/>
    <property type="match status" value="1"/>
</dbReference>
<dbReference type="GO" id="GO:0016618">
    <property type="term" value="F:hydroxypyruvate reductase [NAD(P)H] activity"/>
    <property type="evidence" value="ECO:0007669"/>
    <property type="project" value="TreeGrafter"/>
</dbReference>
<sequence>MTRRPHTLLAMDPAWLGTQFGGRELTRLRALATLGEPWAAHRLDAPAVRRRLAEVEVLLTSWGCPELTGEVLDAAPRLRAVLHAAGSVRPHVTPAVFDRGLLVTTAAGANAEPVAQYTLAAVLWAFKKVPFLAADARRFRTDWSYRDGRGELSGRDRTVVLVGFSRIGRRVARLLAPFARVLVVDPIADPAAIAAAGAEPAPLAEALPLADVLSLHAPALPSTRHLIGAAELAALPAHAVLINTARGSLVDTAALEHACAAGELHAILDVTEPEPLPDDSPLYDLPNVVLTPHVAGSLGSETRRMAAAALDELERYAAGLPPLDPVTRESLGVQA</sequence>
<name>A0A3A9YKU5_9ACTN</name>
<evidence type="ECO:0000313" key="8">
    <source>
        <dbReference type="Proteomes" id="UP000272474"/>
    </source>
</evidence>
<dbReference type="InterPro" id="IPR050223">
    <property type="entry name" value="D-isomer_2-hydroxyacid_DH"/>
</dbReference>
<protein>
    <submittedName>
        <fullName evidence="7">Hydroxyacid dehydrogenase</fullName>
    </submittedName>
</protein>
<feature type="domain" description="D-isomer specific 2-hydroxyacid dehydrogenase NAD-binding" evidence="6">
    <location>
        <begin position="125"/>
        <end position="295"/>
    </location>
</feature>
<evidence type="ECO:0000313" key="7">
    <source>
        <dbReference type="EMBL" id="RKN37071.1"/>
    </source>
</evidence>
<dbReference type="GO" id="GO:0030267">
    <property type="term" value="F:glyoxylate reductase (NADPH) activity"/>
    <property type="evidence" value="ECO:0007669"/>
    <property type="project" value="TreeGrafter"/>
</dbReference>
<dbReference type="AlphaFoldDB" id="A0A3A9YKU5"/>
<keyword evidence="2 4" id="KW-0560">Oxidoreductase</keyword>
<evidence type="ECO:0000259" key="5">
    <source>
        <dbReference type="Pfam" id="PF00389"/>
    </source>
</evidence>
<gene>
    <name evidence="7" type="ORF">D7294_28880</name>
</gene>
<feature type="domain" description="D-isomer specific 2-hydroxyacid dehydrogenase catalytic" evidence="5">
    <location>
        <begin position="47"/>
        <end position="326"/>
    </location>
</feature>
<evidence type="ECO:0000256" key="3">
    <source>
        <dbReference type="ARBA" id="ARBA00023027"/>
    </source>
</evidence>
<dbReference type="OrthoDB" id="4324715at2"/>
<evidence type="ECO:0000256" key="4">
    <source>
        <dbReference type="RuleBase" id="RU003719"/>
    </source>
</evidence>
<comment type="similarity">
    <text evidence="1 4">Belongs to the D-isomer specific 2-hydroxyacid dehydrogenase family.</text>
</comment>
<dbReference type="SUPFAM" id="SSF52283">
    <property type="entry name" value="Formate/glycerate dehydrogenase catalytic domain-like"/>
    <property type="match status" value="1"/>
</dbReference>
<dbReference type="PANTHER" id="PTHR10996">
    <property type="entry name" value="2-HYDROXYACID DEHYDROGENASE-RELATED"/>
    <property type="match status" value="1"/>
</dbReference>
<dbReference type="GO" id="GO:0051287">
    <property type="term" value="F:NAD binding"/>
    <property type="evidence" value="ECO:0007669"/>
    <property type="project" value="InterPro"/>
</dbReference>
<evidence type="ECO:0000256" key="2">
    <source>
        <dbReference type="ARBA" id="ARBA00023002"/>
    </source>
</evidence>
<dbReference type="Gene3D" id="3.40.50.720">
    <property type="entry name" value="NAD(P)-binding Rossmann-like Domain"/>
    <property type="match status" value="2"/>
</dbReference>
<dbReference type="Pfam" id="PF02826">
    <property type="entry name" value="2-Hacid_dh_C"/>
    <property type="match status" value="1"/>
</dbReference>